<keyword evidence="2" id="KW-0378">Hydrolase</keyword>
<dbReference type="Proteomes" id="UP001327560">
    <property type="component" value="Chromosome 8"/>
</dbReference>
<dbReference type="EMBL" id="CP136897">
    <property type="protein sequence ID" value="WOL18425.1"/>
    <property type="molecule type" value="Genomic_DNA"/>
</dbReference>
<keyword evidence="6" id="KW-1185">Reference proteome</keyword>
<protein>
    <submittedName>
        <fullName evidence="5">Bifunctional nuclease 2</fullName>
    </submittedName>
</protein>
<dbReference type="Pfam" id="PF02577">
    <property type="entry name" value="BFN_dom"/>
    <property type="match status" value="1"/>
</dbReference>
<dbReference type="GO" id="GO:0005634">
    <property type="term" value="C:nucleus"/>
    <property type="evidence" value="ECO:0007669"/>
    <property type="project" value="TreeGrafter"/>
</dbReference>
<feature type="domain" description="BFN" evidence="4">
    <location>
        <begin position="126"/>
        <end position="261"/>
    </location>
</feature>
<sequence length="334" mass="37417">MGILRGLEVCRPGAVNARDVGSSAPCINIPLAKHSDLQSSFWRPSGTLKSTARTYDLVLQHSEKKILPVCRSFSSFSDGNNSNVNGNFNDNDEEYIKSTVIEAVMARTESDGLMIKMYDGRDIRCMHNNPKKGGRLQHYPPTPAIVLKMEDGSDLLLPLLVGKKSSTSLIAAICNIQLGKPTIYESTKEQIEKMGYAAYLVRVTNLVEGVYLAKLYLKKIEHKQVTITLVLRAPDAINMAVQCKVPIQVSRHLVQRGGMRIVEPTKSAPSDDFKLSELDRSDGKRCLVTEEFGFLRNMLIAVVEERYRDAARWRNKLFLVRAKMKSFDHGARDE</sequence>
<name>A0AAQ3L1A3_9LILI</name>
<evidence type="ECO:0000256" key="1">
    <source>
        <dbReference type="ARBA" id="ARBA00009095"/>
    </source>
</evidence>
<dbReference type="InterPro" id="IPR036104">
    <property type="entry name" value="BFN_sf"/>
</dbReference>
<dbReference type="Gene3D" id="3.10.690.10">
    <property type="entry name" value="Bifunctional nuclease domain"/>
    <property type="match status" value="1"/>
</dbReference>
<dbReference type="InterPro" id="IPR003729">
    <property type="entry name" value="Bi_nuclease_dom"/>
</dbReference>
<dbReference type="GO" id="GO:0004518">
    <property type="term" value="F:nuclease activity"/>
    <property type="evidence" value="ECO:0007669"/>
    <property type="project" value="UniProtKB-UniRule"/>
</dbReference>
<evidence type="ECO:0000256" key="3">
    <source>
        <dbReference type="ARBA" id="ARBA00025428"/>
    </source>
</evidence>
<dbReference type="GO" id="GO:0030891">
    <property type="term" value="C:VCB complex"/>
    <property type="evidence" value="ECO:0007669"/>
    <property type="project" value="TreeGrafter"/>
</dbReference>
<evidence type="ECO:0000313" key="6">
    <source>
        <dbReference type="Proteomes" id="UP001327560"/>
    </source>
</evidence>
<organism evidence="5 6">
    <name type="scientific">Canna indica</name>
    <name type="common">Indian-shot</name>
    <dbReference type="NCBI Taxonomy" id="4628"/>
    <lineage>
        <taxon>Eukaryota</taxon>
        <taxon>Viridiplantae</taxon>
        <taxon>Streptophyta</taxon>
        <taxon>Embryophyta</taxon>
        <taxon>Tracheophyta</taxon>
        <taxon>Spermatophyta</taxon>
        <taxon>Magnoliopsida</taxon>
        <taxon>Liliopsida</taxon>
        <taxon>Zingiberales</taxon>
        <taxon>Cannaceae</taxon>
        <taxon>Canna</taxon>
    </lineage>
</organism>
<proteinExistence type="inferred from homology"/>
<dbReference type="AlphaFoldDB" id="A0AAQ3L1A3"/>
<gene>
    <name evidence="5" type="ORF">Cni_G27220</name>
</gene>
<evidence type="ECO:0000313" key="5">
    <source>
        <dbReference type="EMBL" id="WOL18425.1"/>
    </source>
</evidence>
<dbReference type="GO" id="GO:0016567">
    <property type="term" value="P:protein ubiquitination"/>
    <property type="evidence" value="ECO:0007669"/>
    <property type="project" value="TreeGrafter"/>
</dbReference>
<accession>A0AAQ3L1A3</accession>
<reference evidence="5 6" key="1">
    <citation type="submission" date="2023-10" db="EMBL/GenBank/DDBJ databases">
        <title>Chromosome-scale genome assembly provides insights into flower coloration mechanisms of Canna indica.</title>
        <authorList>
            <person name="Li C."/>
        </authorList>
    </citation>
    <scope>NUCLEOTIDE SEQUENCE [LARGE SCALE GENOMIC DNA]</scope>
    <source>
        <tissue evidence="5">Flower</tissue>
    </source>
</reference>
<dbReference type="PANTHER" id="PTHR15160:SF3">
    <property type="entry name" value="BIFUNCTIONAL NUCLEASE 1"/>
    <property type="match status" value="1"/>
</dbReference>
<evidence type="ECO:0000259" key="4">
    <source>
        <dbReference type="PROSITE" id="PS51658"/>
    </source>
</evidence>
<dbReference type="PROSITE" id="PS51658">
    <property type="entry name" value="BFN"/>
    <property type="match status" value="1"/>
</dbReference>
<dbReference type="SUPFAM" id="SSF103256">
    <property type="entry name" value="Hypothetical protein TM0160"/>
    <property type="match status" value="1"/>
</dbReference>
<keyword evidence="2" id="KW-0540">Nuclease</keyword>
<comment type="function">
    <text evidence="3">Bifunctional nuclease with both RNase and DNase activities. Involved in basal defense response. Participates in abscisic acid-derived callose deposition following infection by a necrotrophic pathogen.</text>
</comment>
<evidence type="ECO:0000256" key="2">
    <source>
        <dbReference type="ARBA" id="ARBA00022722"/>
    </source>
</evidence>
<dbReference type="PANTHER" id="PTHR15160">
    <property type="entry name" value="VON HIPPEL-LINDAU PROTEIN"/>
    <property type="match status" value="1"/>
</dbReference>
<comment type="similarity">
    <text evidence="1">Belongs to the bifunctional nuclease family.</text>
</comment>